<organism evidence="2 3">
    <name type="scientific">Arcticibacter tournemirensis</name>
    <dbReference type="NCBI Taxonomy" id="699437"/>
    <lineage>
        <taxon>Bacteria</taxon>
        <taxon>Pseudomonadati</taxon>
        <taxon>Bacteroidota</taxon>
        <taxon>Sphingobacteriia</taxon>
        <taxon>Sphingobacteriales</taxon>
        <taxon>Sphingobacteriaceae</taxon>
        <taxon>Arcticibacter</taxon>
    </lineage>
</organism>
<gene>
    <name evidence="2" type="ORF">EKH83_09930</name>
    <name evidence="1" type="ORF">F1649_16435</name>
</gene>
<dbReference type="AlphaFoldDB" id="A0A4Q0MAS2"/>
<evidence type="ECO:0000313" key="2">
    <source>
        <dbReference type="EMBL" id="RXF70185.1"/>
    </source>
</evidence>
<dbReference type="OrthoDB" id="9780299at2"/>
<evidence type="ECO:0000313" key="3">
    <source>
        <dbReference type="Proteomes" id="UP000290848"/>
    </source>
</evidence>
<dbReference type="RefSeq" id="WP_128769258.1">
    <property type="nucleotide sequence ID" value="NZ_RXOC01000005.1"/>
</dbReference>
<reference evidence="2 3" key="1">
    <citation type="submission" date="2018-12" db="EMBL/GenBank/DDBJ databases">
        <title>The Draft Genome Sequence of the Soil Bacterium Pedobacter tournemirensis R1.</title>
        <authorList>
            <person name="He J."/>
        </authorList>
    </citation>
    <scope>NUCLEOTIDE SEQUENCE [LARGE SCALE GENOMIC DNA]</scope>
    <source>
        <strain evidence="2 3">R1</strain>
    </source>
</reference>
<sequence length="97" mass="10898">MLILEYSPVAALNRTFALAKARGKEPAIAEAEKLNISNSHFYFSLLGNLYSGIDRYRALSHFKAALDLAHTDEEKTIVKKNICKLEGSDEERLNKTN</sequence>
<comment type="caution">
    <text evidence="2">The sequence shown here is derived from an EMBL/GenBank/DDBJ whole genome shotgun (WGS) entry which is preliminary data.</text>
</comment>
<accession>A0A4Q0MAS2</accession>
<protein>
    <recommendedName>
        <fullName evidence="5">Tetratricopeptide repeat protein</fullName>
    </recommendedName>
</protein>
<proteinExistence type="predicted"/>
<reference evidence="1 4" key="2">
    <citation type="submission" date="2019-09" db="EMBL/GenBank/DDBJ databases">
        <title>Pararcticibacter amylolyticus gen. nov., sp. nov., isolated from a rottenly hemp rope, and reclassification of Pedobacter tournemirensis as Pararcticibacter tournemirensis comb. nov.</title>
        <authorList>
            <person name="Cai Y."/>
        </authorList>
    </citation>
    <scope>NUCLEOTIDE SEQUENCE [LARGE SCALE GENOMIC DNA]</scope>
    <source>
        <strain evidence="1 4">TF5-37.2-LB10</strain>
    </source>
</reference>
<keyword evidence="4" id="KW-1185">Reference proteome</keyword>
<evidence type="ECO:0000313" key="1">
    <source>
        <dbReference type="EMBL" id="KAA8479719.1"/>
    </source>
</evidence>
<dbReference type="EMBL" id="VWNE01000028">
    <property type="protein sequence ID" value="KAA8479719.1"/>
    <property type="molecule type" value="Genomic_DNA"/>
</dbReference>
<dbReference type="Proteomes" id="UP000290848">
    <property type="component" value="Unassembled WGS sequence"/>
</dbReference>
<evidence type="ECO:0008006" key="5">
    <source>
        <dbReference type="Google" id="ProtNLM"/>
    </source>
</evidence>
<dbReference type="EMBL" id="RXOC01000005">
    <property type="protein sequence ID" value="RXF70185.1"/>
    <property type="molecule type" value="Genomic_DNA"/>
</dbReference>
<name>A0A4Q0MAS2_9SPHI</name>
<evidence type="ECO:0000313" key="4">
    <source>
        <dbReference type="Proteomes" id="UP000322918"/>
    </source>
</evidence>
<dbReference type="Proteomes" id="UP000322918">
    <property type="component" value="Unassembled WGS sequence"/>
</dbReference>